<dbReference type="Gene3D" id="3.40.30.10">
    <property type="entry name" value="Glutaredoxin"/>
    <property type="match status" value="1"/>
</dbReference>
<dbReference type="InterPro" id="IPR036361">
    <property type="entry name" value="SAP_dom_sf"/>
</dbReference>
<sequence length="230" mass="24766">MVVGTQCPLIRGLTYIKGDPLPIGVKSDALKRVFVIESWATWCGPCRTSIPHLTELQHKYLNKHVYIVGISSEQNLQVVKKFVDSMGSQMDYTVAMDTGGEVEEGLIMKAGARGIPHAFVIDADNNITFSGHPMDPMFESALRTAAAAASDRGAGGPTGRQALPLVTASLDELLVMPVKALKLILTERGLPTSDCVEKADLAKKIAATCANVTYYKCLCSAIRTRSLILS</sequence>
<dbReference type="GO" id="GO:0016491">
    <property type="term" value="F:oxidoreductase activity"/>
    <property type="evidence" value="ECO:0007669"/>
    <property type="project" value="InterPro"/>
</dbReference>
<organism evidence="6 7">
    <name type="scientific">Volvox reticuliferus</name>
    <dbReference type="NCBI Taxonomy" id="1737510"/>
    <lineage>
        <taxon>Eukaryota</taxon>
        <taxon>Viridiplantae</taxon>
        <taxon>Chlorophyta</taxon>
        <taxon>core chlorophytes</taxon>
        <taxon>Chlorophyceae</taxon>
        <taxon>CS clade</taxon>
        <taxon>Chlamydomonadales</taxon>
        <taxon>Volvocaceae</taxon>
        <taxon>Volvox</taxon>
    </lineage>
</organism>
<dbReference type="InterPro" id="IPR013766">
    <property type="entry name" value="Thioredoxin_domain"/>
</dbReference>
<dbReference type="EMBL" id="BNCP01000007">
    <property type="protein sequence ID" value="GIL75624.1"/>
    <property type="molecule type" value="Genomic_DNA"/>
</dbReference>
<evidence type="ECO:0000256" key="3">
    <source>
        <dbReference type="ARBA" id="ARBA00013016"/>
    </source>
</evidence>
<evidence type="ECO:0000256" key="1">
    <source>
        <dbReference type="ARBA" id="ARBA00001711"/>
    </source>
</evidence>
<dbReference type="EC" id="1.11.1.25" evidence="3"/>
<name>A0A8J4C559_9CHLO</name>
<dbReference type="PANTHER" id="PTHR42852">
    <property type="entry name" value="THIOL:DISULFIDE INTERCHANGE PROTEIN DSBE"/>
    <property type="match status" value="1"/>
</dbReference>
<dbReference type="Gene3D" id="1.10.720.30">
    <property type="entry name" value="SAP domain"/>
    <property type="match status" value="1"/>
</dbReference>
<feature type="non-terminal residue" evidence="6">
    <location>
        <position position="230"/>
    </location>
</feature>
<dbReference type="AlphaFoldDB" id="A0A8J4C559"/>
<dbReference type="PANTHER" id="PTHR42852:SF18">
    <property type="entry name" value="CHROMOSOME UNDETERMINED SCAFFOLD_47, WHOLE GENOME SHOTGUN SEQUENCE"/>
    <property type="match status" value="1"/>
</dbReference>
<evidence type="ECO:0000256" key="2">
    <source>
        <dbReference type="ARBA" id="ARBA00010505"/>
    </source>
</evidence>
<dbReference type="InterPro" id="IPR050553">
    <property type="entry name" value="Thioredoxin_ResA/DsbE_sf"/>
</dbReference>
<dbReference type="SUPFAM" id="SSF68906">
    <property type="entry name" value="SAP domain"/>
    <property type="match status" value="1"/>
</dbReference>
<feature type="domain" description="Thioredoxin" evidence="5">
    <location>
        <begin position="1"/>
        <end position="150"/>
    </location>
</feature>
<comment type="similarity">
    <text evidence="2">Belongs to the peroxiredoxin family. Prx5 subfamily.</text>
</comment>
<protein>
    <recommendedName>
        <fullName evidence="3">glutaredoxin-dependent peroxiredoxin</fullName>
        <ecNumber evidence="3">1.11.1.25</ecNumber>
    </recommendedName>
    <alternativeName>
        <fullName evidence="4">Glutaredoxin-dependent peroxiredoxin</fullName>
    </alternativeName>
</protein>
<evidence type="ECO:0000259" key="5">
    <source>
        <dbReference type="PROSITE" id="PS51352"/>
    </source>
</evidence>
<reference evidence="6" key="1">
    <citation type="journal article" date="2021" name="Proc. Natl. Acad. Sci. U.S.A.">
        <title>Three genomes in the algal genus Volvox reveal the fate of a haploid sex-determining region after a transition to homothallism.</title>
        <authorList>
            <person name="Yamamoto K."/>
            <person name="Hamaji T."/>
            <person name="Kawai-Toyooka H."/>
            <person name="Matsuzaki R."/>
            <person name="Takahashi F."/>
            <person name="Nishimura Y."/>
            <person name="Kawachi M."/>
            <person name="Noguchi H."/>
            <person name="Minakuchi Y."/>
            <person name="Umen J.G."/>
            <person name="Toyoda A."/>
            <person name="Nozaki H."/>
        </authorList>
    </citation>
    <scope>NUCLEOTIDE SEQUENCE</scope>
    <source>
        <strain evidence="6">NIES-3786</strain>
    </source>
</reference>
<dbReference type="SUPFAM" id="SSF52833">
    <property type="entry name" value="Thioredoxin-like"/>
    <property type="match status" value="1"/>
</dbReference>
<proteinExistence type="inferred from homology"/>
<comment type="catalytic activity">
    <reaction evidence="1">
        <text>[glutaredoxin]-dithiol + a hydroperoxide = [glutaredoxin]-disulfide + an alcohol + H2O</text>
        <dbReference type="Rhea" id="RHEA:62624"/>
        <dbReference type="Rhea" id="RHEA-COMP:10729"/>
        <dbReference type="Rhea" id="RHEA-COMP:10730"/>
        <dbReference type="ChEBI" id="CHEBI:15377"/>
        <dbReference type="ChEBI" id="CHEBI:29950"/>
        <dbReference type="ChEBI" id="CHEBI:30879"/>
        <dbReference type="ChEBI" id="CHEBI:35924"/>
        <dbReference type="ChEBI" id="CHEBI:50058"/>
        <dbReference type="EC" id="1.11.1.25"/>
    </reaction>
</comment>
<dbReference type="Pfam" id="PF08534">
    <property type="entry name" value="Redoxin"/>
    <property type="match status" value="1"/>
</dbReference>
<gene>
    <name evidence="6" type="ORF">Vretifemale_5380</name>
</gene>
<dbReference type="CDD" id="cd02966">
    <property type="entry name" value="TlpA_like_family"/>
    <property type="match status" value="1"/>
</dbReference>
<dbReference type="InterPro" id="IPR036249">
    <property type="entry name" value="Thioredoxin-like_sf"/>
</dbReference>
<dbReference type="OrthoDB" id="2121326at2759"/>
<evidence type="ECO:0000313" key="6">
    <source>
        <dbReference type="EMBL" id="GIL75624.1"/>
    </source>
</evidence>
<dbReference type="PROSITE" id="PS51352">
    <property type="entry name" value="THIOREDOXIN_2"/>
    <property type="match status" value="1"/>
</dbReference>
<keyword evidence="7" id="KW-1185">Reference proteome</keyword>
<comment type="caution">
    <text evidence="6">The sequence shown here is derived from an EMBL/GenBank/DDBJ whole genome shotgun (WGS) entry which is preliminary data.</text>
</comment>
<evidence type="ECO:0000256" key="4">
    <source>
        <dbReference type="ARBA" id="ARBA00031688"/>
    </source>
</evidence>
<dbReference type="Proteomes" id="UP000747110">
    <property type="component" value="Unassembled WGS sequence"/>
</dbReference>
<dbReference type="InterPro" id="IPR013740">
    <property type="entry name" value="Redoxin"/>
</dbReference>
<accession>A0A8J4C559</accession>
<evidence type="ECO:0000313" key="7">
    <source>
        <dbReference type="Proteomes" id="UP000747110"/>
    </source>
</evidence>